<dbReference type="Gene3D" id="1.10.10.60">
    <property type="entry name" value="Homeodomain-like"/>
    <property type="match status" value="2"/>
</dbReference>
<keyword evidence="2" id="KW-0238">DNA-binding</keyword>
<dbReference type="Pfam" id="PF12833">
    <property type="entry name" value="HTH_18"/>
    <property type="match status" value="1"/>
</dbReference>
<dbReference type="GO" id="GO:0003700">
    <property type="term" value="F:DNA-binding transcription factor activity"/>
    <property type="evidence" value="ECO:0007669"/>
    <property type="project" value="InterPro"/>
</dbReference>
<dbReference type="PROSITE" id="PS01124">
    <property type="entry name" value="HTH_ARAC_FAMILY_2"/>
    <property type="match status" value="1"/>
</dbReference>
<evidence type="ECO:0000256" key="3">
    <source>
        <dbReference type="ARBA" id="ARBA00023163"/>
    </source>
</evidence>
<dbReference type="InterPro" id="IPR009057">
    <property type="entry name" value="Homeodomain-like_sf"/>
</dbReference>
<sequence>MELTSGRTIVHVSLEEVGGRTQIGSSRRQSEVAHGGAHASLVPAGVSAWEWFGPITLHRRLMIQFDLSSAPGLVRSNLEKSGPRWMTEDPAILQCSARLAHALEVGTHGRRFVSAIALAMIARFAELGSTFAVGGLSRERLRKAQDFLIGNLSADVTMSELAQRVGLSESHFVRAFKASTGLPPYRWQLKLRIDKAKSLILDGVALADVAAATGFASQSHLTRVFHDITGATPAEWRRIHRHDKPLASFASEKNWVS</sequence>
<dbReference type="InterPro" id="IPR018060">
    <property type="entry name" value="HTH_AraC"/>
</dbReference>
<evidence type="ECO:0000259" key="4">
    <source>
        <dbReference type="PROSITE" id="PS01124"/>
    </source>
</evidence>
<feature type="domain" description="HTH araC/xylS-type" evidence="4">
    <location>
        <begin position="142"/>
        <end position="239"/>
    </location>
</feature>
<accession>A0A809XY47</accession>
<dbReference type="GO" id="GO:0043565">
    <property type="term" value="F:sequence-specific DNA binding"/>
    <property type="evidence" value="ECO:0007669"/>
    <property type="project" value="InterPro"/>
</dbReference>
<dbReference type="InterPro" id="IPR050204">
    <property type="entry name" value="AraC_XylS_family_regulators"/>
</dbReference>
<keyword evidence="1" id="KW-0805">Transcription regulation</keyword>
<dbReference type="PANTHER" id="PTHR46796:SF14">
    <property type="entry name" value="TRANSCRIPTIONAL REGULATORY PROTEIN"/>
    <property type="match status" value="1"/>
</dbReference>
<dbReference type="EMBL" id="AP023092">
    <property type="protein sequence ID" value="BCE30691.1"/>
    <property type="molecule type" value="Genomic_DNA"/>
</dbReference>
<proteinExistence type="predicted"/>
<reference evidence="5" key="2">
    <citation type="submission" date="2020-05" db="EMBL/GenBank/DDBJ databases">
        <title>Complete genome sequence of Bradyrhizobium diazoefficiens XF2 isolated from soybean nodule.</title>
        <authorList>
            <person name="Noda R."/>
            <person name="Kakizaki K."/>
            <person name="Minamisawa K."/>
        </authorList>
    </citation>
    <scope>NUCLEOTIDE SEQUENCE</scope>
    <source>
        <strain evidence="5">XF2</strain>
    </source>
</reference>
<name>A0A809XY47_9BRAD</name>
<dbReference type="PANTHER" id="PTHR46796">
    <property type="entry name" value="HTH-TYPE TRANSCRIPTIONAL ACTIVATOR RHAS-RELATED"/>
    <property type="match status" value="1"/>
</dbReference>
<keyword evidence="3" id="KW-0804">Transcription</keyword>
<evidence type="ECO:0000256" key="1">
    <source>
        <dbReference type="ARBA" id="ARBA00023015"/>
    </source>
</evidence>
<evidence type="ECO:0000313" key="5">
    <source>
        <dbReference type="EMBL" id="BCE30691.1"/>
    </source>
</evidence>
<dbReference type="AlphaFoldDB" id="A0A809XY47"/>
<dbReference type="EMBL" id="AP023099">
    <property type="protein sequence ID" value="BCE91643.1"/>
    <property type="molecule type" value="Genomic_DNA"/>
</dbReference>
<evidence type="ECO:0000256" key="2">
    <source>
        <dbReference type="ARBA" id="ARBA00023125"/>
    </source>
</evidence>
<gene>
    <name evidence="6" type="ORF">XF10B_44410</name>
    <name evidence="5" type="ORF">XF2B_44600</name>
</gene>
<protein>
    <submittedName>
        <fullName evidence="5">AraC family transcriptional regulator</fullName>
    </submittedName>
</protein>
<evidence type="ECO:0000313" key="6">
    <source>
        <dbReference type="EMBL" id="BCE91643.1"/>
    </source>
</evidence>
<dbReference type="SUPFAM" id="SSF46689">
    <property type="entry name" value="Homeodomain-like"/>
    <property type="match status" value="2"/>
</dbReference>
<reference evidence="6" key="1">
    <citation type="submission" date="2020-05" db="EMBL/GenBank/DDBJ databases">
        <title>Complete genome sequence of Bradyrhizobium diazoefficiens XF10 isolated from soybean nodule.</title>
        <authorList>
            <person name="Noda R."/>
            <person name="Kakizaki K."/>
            <person name="Minamisawa K."/>
        </authorList>
    </citation>
    <scope>NUCLEOTIDE SEQUENCE</scope>
    <source>
        <strain evidence="6">XF10</strain>
    </source>
</reference>
<organism evidence="5">
    <name type="scientific">Bradyrhizobium diazoefficiens</name>
    <dbReference type="NCBI Taxonomy" id="1355477"/>
    <lineage>
        <taxon>Bacteria</taxon>
        <taxon>Pseudomonadati</taxon>
        <taxon>Pseudomonadota</taxon>
        <taxon>Alphaproteobacteria</taxon>
        <taxon>Hyphomicrobiales</taxon>
        <taxon>Nitrobacteraceae</taxon>
        <taxon>Bradyrhizobium</taxon>
    </lineage>
</organism>
<dbReference type="SMART" id="SM00342">
    <property type="entry name" value="HTH_ARAC"/>
    <property type="match status" value="1"/>
</dbReference>